<gene>
    <name evidence="4" type="ORF">PHIM7_34</name>
</gene>
<dbReference type="SMART" id="SM00496">
    <property type="entry name" value="IENR2"/>
    <property type="match status" value="2"/>
</dbReference>
<dbReference type="GO" id="GO:0004519">
    <property type="term" value="F:endonuclease activity"/>
    <property type="evidence" value="ECO:0007669"/>
    <property type="project" value="UniProtKB-KW"/>
</dbReference>
<dbReference type="EMBL" id="KR052480">
    <property type="protein sequence ID" value="AKF12582.1"/>
    <property type="molecule type" value="Genomic_DNA"/>
</dbReference>
<feature type="region of interest" description="Disordered" evidence="1">
    <location>
        <begin position="114"/>
        <end position="140"/>
    </location>
</feature>
<feature type="domain" description="HNH nuclease" evidence="3">
    <location>
        <begin position="6"/>
        <end position="59"/>
    </location>
</feature>
<dbReference type="Proteomes" id="UP000221947">
    <property type="component" value="Segment"/>
</dbReference>
<dbReference type="SMART" id="SM00507">
    <property type="entry name" value="HNHc"/>
    <property type="match status" value="1"/>
</dbReference>
<evidence type="ECO:0000259" key="2">
    <source>
        <dbReference type="SMART" id="SM00496"/>
    </source>
</evidence>
<dbReference type="GO" id="GO:0003677">
    <property type="term" value="F:DNA binding"/>
    <property type="evidence" value="ECO:0007669"/>
    <property type="project" value="InterPro"/>
</dbReference>
<dbReference type="InterPro" id="IPR003611">
    <property type="entry name" value="NUMOD3"/>
</dbReference>
<dbReference type="CDD" id="cd00085">
    <property type="entry name" value="HNHc"/>
    <property type="match status" value="1"/>
</dbReference>
<protein>
    <submittedName>
        <fullName evidence="4">MobE homing endonuclease</fullName>
    </submittedName>
</protein>
<feature type="domain" description="Nuclease associated modular" evidence="2">
    <location>
        <begin position="120"/>
        <end position="136"/>
    </location>
</feature>
<keyword evidence="4" id="KW-0255">Endonuclease</keyword>
<accession>A0A0F6WBK5</accession>
<sequence length="217" mass="25200">MFNSSKYTRWYFEIVDSAKSKNRNKSGEDYFESHHIIPKSLGGNNSKENRVLLTAREHFIVHWLLTKMVDDKSLRFKMACALNRMTQSNSATKRNLSSRKFELARRIFAREMSDKKTGKRRGPLKPETRAKMSEVRTGKKFSKETRAKMSAWQIKTYHFLDPNGNHVIVDNMVEFCAANNLDRANMSSLWTGKYRSGSSYKGWTKYDPTLCPTHPIS</sequence>
<evidence type="ECO:0000259" key="3">
    <source>
        <dbReference type="SMART" id="SM00507"/>
    </source>
</evidence>
<dbReference type="SUPFAM" id="SSF64496">
    <property type="entry name" value="DNA-binding domain of intron-encoded endonucleases"/>
    <property type="match status" value="1"/>
</dbReference>
<evidence type="ECO:0000313" key="4">
    <source>
        <dbReference type="EMBL" id="AKF12582.1"/>
    </source>
</evidence>
<feature type="domain" description="Nuclease associated modular" evidence="2">
    <location>
        <begin position="137"/>
        <end position="153"/>
    </location>
</feature>
<name>A0A0F6WBK5_9CAUD</name>
<proteinExistence type="predicted"/>
<evidence type="ECO:0000256" key="1">
    <source>
        <dbReference type="SAM" id="MobiDB-lite"/>
    </source>
</evidence>
<keyword evidence="5" id="KW-1185">Reference proteome</keyword>
<keyword evidence="4" id="KW-0378">Hydrolase</keyword>
<keyword evidence="4" id="KW-0540">Nuclease</keyword>
<feature type="compositionally biased region" description="Basic and acidic residues" evidence="1">
    <location>
        <begin position="124"/>
        <end position="140"/>
    </location>
</feature>
<organism evidence="4 5">
    <name type="scientific">Sinorhizobium phage phiM7</name>
    <dbReference type="NCBI Taxonomy" id="1647403"/>
    <lineage>
        <taxon>Viruses</taxon>
        <taxon>Duplodnaviria</taxon>
        <taxon>Heunggongvirae</taxon>
        <taxon>Uroviricota</taxon>
        <taxon>Caudoviricetes</taxon>
        <taxon>Emdodecavirus</taxon>
        <taxon>Emdodecavirus M7</taxon>
    </lineage>
</organism>
<evidence type="ECO:0000313" key="5">
    <source>
        <dbReference type="Proteomes" id="UP000221947"/>
    </source>
</evidence>
<reference evidence="4 5" key="1">
    <citation type="submission" date="2015-04" db="EMBL/GenBank/DDBJ databases">
        <authorList>
            <person name="Schouten J.T."/>
            <person name="Crockett J.T."/>
            <person name="Hodson T.S."/>
            <person name="Hyde J.R."/>
            <person name="Smith T.A."/>
            <person name="Merrill B.D."/>
            <person name="Crook M.B."/>
            <person name="Griffitts J.S."/>
            <person name="Burnett S.H."/>
            <person name="Grose J.H."/>
            <person name="Breakwell D.P."/>
        </authorList>
    </citation>
    <scope>NUCLEOTIDE SEQUENCE [LARGE SCALE GENOMIC DNA]</scope>
</reference>
<dbReference type="InterPro" id="IPR003615">
    <property type="entry name" value="HNH_nuc"/>
</dbReference>